<dbReference type="Pfam" id="PF02589">
    <property type="entry name" value="LUD_dom"/>
    <property type="match status" value="1"/>
</dbReference>
<gene>
    <name evidence="4" type="ORF">ACFQMH_25320</name>
</gene>
<organism evidence="4 5">
    <name type="scientific">Streptomyces viridiviolaceus</name>
    <dbReference type="NCBI Taxonomy" id="68282"/>
    <lineage>
        <taxon>Bacteria</taxon>
        <taxon>Bacillati</taxon>
        <taxon>Actinomycetota</taxon>
        <taxon>Actinomycetes</taxon>
        <taxon>Kitasatosporales</taxon>
        <taxon>Streptomycetaceae</taxon>
        <taxon>Streptomyces</taxon>
    </lineage>
</organism>
<sequence length="367" mass="39582">MNDFQAIADRVEIEALRGEFTDAVMMRDRRRLASLFTPDGALRMPDIPAEQIGREEIRAGGERLQRQWDFFVQNTHPGTIHIDGDTATGRAYIQELARTLDGRQGLNYAVYHDRYQRTAEGWKFAERVYEVRYLDTSPLAGTAPQAARGSETNQADDATATTAPAPSFTDPATAEQLERTAAALRANGFAAEVLDDAAQARVRIKDLVPEGAGVLTGASETLRLSGIDEDINASGQYDAIRPRLLAIDRATGADEIRRLVACPEFVVNSVAAVTETGSLVLASGSGSQLPANAGGAAHAVWIVGAQKVVPDLSTALRRVEEHALPLENARAQAVYGMPSAVNRLLILNAEPRPGRGTVLLLREAIGY</sequence>
<dbReference type="PANTHER" id="PTHR36179:SF2">
    <property type="entry name" value="LUD DOMAIN-CONTAINING PROTEIN"/>
    <property type="match status" value="1"/>
</dbReference>
<name>A0ABW2E8B7_9ACTN</name>
<comment type="caution">
    <text evidence="4">The sequence shown here is derived from an EMBL/GenBank/DDBJ whole genome shotgun (WGS) entry which is preliminary data.</text>
</comment>
<feature type="region of interest" description="Disordered" evidence="1">
    <location>
        <begin position="140"/>
        <end position="170"/>
    </location>
</feature>
<dbReference type="InterPro" id="IPR003741">
    <property type="entry name" value="LUD_dom"/>
</dbReference>
<dbReference type="PANTHER" id="PTHR36179">
    <property type="entry name" value="LUD_DOM DOMAIN-CONTAINING PROTEIN"/>
    <property type="match status" value="1"/>
</dbReference>
<proteinExistence type="predicted"/>
<dbReference type="SUPFAM" id="SSF100950">
    <property type="entry name" value="NagB/RpiA/CoA transferase-like"/>
    <property type="match status" value="1"/>
</dbReference>
<dbReference type="InterPro" id="IPR037401">
    <property type="entry name" value="SnoaL-like"/>
</dbReference>
<dbReference type="EMBL" id="JBHSYM010000057">
    <property type="protein sequence ID" value="MFC7014962.1"/>
    <property type="molecule type" value="Genomic_DNA"/>
</dbReference>
<protein>
    <submittedName>
        <fullName evidence="4">LUD domain-containing protein</fullName>
    </submittedName>
</protein>
<evidence type="ECO:0000313" key="5">
    <source>
        <dbReference type="Proteomes" id="UP001596409"/>
    </source>
</evidence>
<evidence type="ECO:0000259" key="3">
    <source>
        <dbReference type="Pfam" id="PF13577"/>
    </source>
</evidence>
<feature type="domain" description="SnoaL-like" evidence="3">
    <location>
        <begin position="6"/>
        <end position="127"/>
    </location>
</feature>
<dbReference type="Pfam" id="PF13577">
    <property type="entry name" value="SnoaL_4"/>
    <property type="match status" value="1"/>
</dbReference>
<dbReference type="Proteomes" id="UP001596409">
    <property type="component" value="Unassembled WGS sequence"/>
</dbReference>
<evidence type="ECO:0000313" key="4">
    <source>
        <dbReference type="EMBL" id="MFC7014962.1"/>
    </source>
</evidence>
<reference evidence="5" key="1">
    <citation type="journal article" date="2019" name="Int. J. Syst. Evol. Microbiol.">
        <title>The Global Catalogue of Microorganisms (GCM) 10K type strain sequencing project: providing services to taxonomists for standard genome sequencing and annotation.</title>
        <authorList>
            <consortium name="The Broad Institute Genomics Platform"/>
            <consortium name="The Broad Institute Genome Sequencing Center for Infectious Disease"/>
            <person name="Wu L."/>
            <person name="Ma J."/>
        </authorList>
    </citation>
    <scope>NUCLEOTIDE SEQUENCE [LARGE SCALE GENOMIC DNA]</scope>
    <source>
        <strain evidence="5">JCM 4855</strain>
    </source>
</reference>
<dbReference type="Gene3D" id="3.40.50.10420">
    <property type="entry name" value="NagB/RpiA/CoA transferase-like"/>
    <property type="match status" value="1"/>
</dbReference>
<feature type="compositionally biased region" description="Low complexity" evidence="1">
    <location>
        <begin position="155"/>
        <end position="170"/>
    </location>
</feature>
<dbReference type="InterPro" id="IPR024185">
    <property type="entry name" value="FTHF_cligase-like_sf"/>
</dbReference>
<keyword evidence="5" id="KW-1185">Reference proteome</keyword>
<dbReference type="InterPro" id="IPR037171">
    <property type="entry name" value="NagB/RpiA_transferase-like"/>
</dbReference>
<evidence type="ECO:0000256" key="1">
    <source>
        <dbReference type="SAM" id="MobiDB-lite"/>
    </source>
</evidence>
<dbReference type="InterPro" id="IPR032710">
    <property type="entry name" value="NTF2-like_dom_sf"/>
</dbReference>
<feature type="domain" description="LUD" evidence="2">
    <location>
        <begin position="177"/>
        <end position="331"/>
    </location>
</feature>
<accession>A0ABW2E8B7</accession>
<evidence type="ECO:0000259" key="2">
    <source>
        <dbReference type="Pfam" id="PF02589"/>
    </source>
</evidence>
<dbReference type="RefSeq" id="WP_189875317.1">
    <property type="nucleotide sequence ID" value="NZ_BMWA01000016.1"/>
</dbReference>
<dbReference type="Gene3D" id="3.10.450.50">
    <property type="match status" value="1"/>
</dbReference>
<dbReference type="SUPFAM" id="SSF54427">
    <property type="entry name" value="NTF2-like"/>
    <property type="match status" value="1"/>
</dbReference>